<dbReference type="AlphaFoldDB" id="A0ABD6E3T5"/>
<organism evidence="10 11">
    <name type="scientific">Gnathostoma spinigerum</name>
    <dbReference type="NCBI Taxonomy" id="75299"/>
    <lineage>
        <taxon>Eukaryota</taxon>
        <taxon>Metazoa</taxon>
        <taxon>Ecdysozoa</taxon>
        <taxon>Nematoda</taxon>
        <taxon>Chromadorea</taxon>
        <taxon>Rhabditida</taxon>
        <taxon>Spirurina</taxon>
        <taxon>Gnathostomatomorpha</taxon>
        <taxon>Gnathostomatoidea</taxon>
        <taxon>Gnathostomatidae</taxon>
        <taxon>Gnathostoma</taxon>
    </lineage>
</organism>
<keyword evidence="4" id="KW-0479">Metal-binding</keyword>
<keyword evidence="3" id="KW-0645">Protease</keyword>
<dbReference type="SUPFAM" id="SSF55486">
    <property type="entry name" value="Metalloproteases ('zincins'), catalytic domain"/>
    <property type="match status" value="1"/>
</dbReference>
<dbReference type="Pfam" id="PF11838">
    <property type="entry name" value="ERAP1_C"/>
    <property type="match status" value="1"/>
</dbReference>
<comment type="similarity">
    <text evidence="2">Belongs to the peptidase M1 family.</text>
</comment>
<accession>A0ABD6E3T5</accession>
<evidence type="ECO:0000256" key="7">
    <source>
        <dbReference type="ARBA" id="ARBA00023049"/>
    </source>
</evidence>
<evidence type="ECO:0000256" key="4">
    <source>
        <dbReference type="ARBA" id="ARBA00022723"/>
    </source>
</evidence>
<dbReference type="InterPro" id="IPR024571">
    <property type="entry name" value="ERAP1-like_C_dom"/>
</dbReference>
<reference evidence="10 11" key="1">
    <citation type="submission" date="2024-08" db="EMBL/GenBank/DDBJ databases">
        <title>Gnathostoma spinigerum genome.</title>
        <authorList>
            <person name="Gonzalez-Bertolin B."/>
            <person name="Monzon S."/>
            <person name="Zaballos A."/>
            <person name="Jimenez P."/>
            <person name="Dekumyoy P."/>
            <person name="Varona S."/>
            <person name="Cuesta I."/>
            <person name="Sumanam S."/>
            <person name="Adisakwattana P."/>
            <person name="Gasser R.B."/>
            <person name="Hernandez-Gonzalez A."/>
            <person name="Young N.D."/>
            <person name="Perteguer M.J."/>
        </authorList>
    </citation>
    <scope>NUCLEOTIDE SEQUENCE [LARGE SCALE GENOMIC DNA]</scope>
    <source>
        <strain evidence="10">AL3</strain>
        <tissue evidence="10">Liver</tissue>
    </source>
</reference>
<keyword evidence="6" id="KW-0862">Zinc</keyword>
<keyword evidence="5" id="KW-0378">Hydrolase</keyword>
<name>A0ABD6E3T5_9BILA</name>
<evidence type="ECO:0000259" key="9">
    <source>
        <dbReference type="Pfam" id="PF11838"/>
    </source>
</evidence>
<dbReference type="Pfam" id="PF01433">
    <property type="entry name" value="Peptidase_M1"/>
    <property type="match status" value="1"/>
</dbReference>
<comment type="caution">
    <text evidence="10">The sequence shown here is derived from an EMBL/GenBank/DDBJ whole genome shotgun (WGS) entry which is preliminary data.</text>
</comment>
<proteinExistence type="inferred from homology"/>
<dbReference type="InterPro" id="IPR014782">
    <property type="entry name" value="Peptidase_M1_dom"/>
</dbReference>
<evidence type="ECO:0000259" key="8">
    <source>
        <dbReference type="Pfam" id="PF01433"/>
    </source>
</evidence>
<dbReference type="InterPro" id="IPR050344">
    <property type="entry name" value="Peptidase_M1_aminopeptidases"/>
</dbReference>
<feature type="domain" description="ERAP1-like C-terminal" evidence="9">
    <location>
        <begin position="312"/>
        <end position="632"/>
    </location>
</feature>
<dbReference type="InterPro" id="IPR001930">
    <property type="entry name" value="Peptidase_M1"/>
</dbReference>
<gene>
    <name evidence="10" type="ORF">AB6A40_000680</name>
</gene>
<comment type="cofactor">
    <cofactor evidence="1">
        <name>Zn(2+)</name>
        <dbReference type="ChEBI" id="CHEBI:29105"/>
    </cofactor>
</comment>
<dbReference type="Proteomes" id="UP001608902">
    <property type="component" value="Unassembled WGS sequence"/>
</dbReference>
<dbReference type="Gene3D" id="1.10.390.10">
    <property type="entry name" value="Neutral Protease Domain 2"/>
    <property type="match status" value="1"/>
</dbReference>
<evidence type="ECO:0000256" key="1">
    <source>
        <dbReference type="ARBA" id="ARBA00001947"/>
    </source>
</evidence>
<dbReference type="InterPro" id="IPR027268">
    <property type="entry name" value="Peptidase_M4/M1_CTD_sf"/>
</dbReference>
<evidence type="ECO:0000313" key="10">
    <source>
        <dbReference type="EMBL" id="MFH4973971.1"/>
    </source>
</evidence>
<dbReference type="Gene3D" id="1.25.50.20">
    <property type="match status" value="1"/>
</dbReference>
<evidence type="ECO:0008006" key="12">
    <source>
        <dbReference type="Google" id="ProtNLM"/>
    </source>
</evidence>
<evidence type="ECO:0000256" key="5">
    <source>
        <dbReference type="ARBA" id="ARBA00022801"/>
    </source>
</evidence>
<dbReference type="EMBL" id="JBGFUD010000202">
    <property type="protein sequence ID" value="MFH4973971.1"/>
    <property type="molecule type" value="Genomic_DNA"/>
</dbReference>
<sequence length="665" mass="76710">MFEATKRNFGTILDAYSSTKTVSGTLDFLGDYFKTPFALPKLDVVAFPQYTGKATALENWGLVCGIYKGVLVDPIYSGPEEYESVAHVMAHEIAHQWFGNYVTLREWRWLFLNEAFANYWFTHGVNHAFPKQHQMSKLKRFWILEKALRSDANPRRSTAVISDEGRLFGYQSYHKGSSLLGMLNYTLGDKVLQIGVTNYLHNNAYGTATPESLWTELTKAAKGLKGWEENRPLNVGEMMKTWMEKKGFPLISVRTEDGRLMFEQKSMLPEDKTTTWVIPIFVQTKNGEEMHYFYGKDGTNKYWKERKLSDGWQVINAGAKSFIRVWYDDNSWNPIFDQLKRNSKVFDELTKAKFISDIAVQAEQDARFWPRLLTLMSEYLSQETEFAPLHTASSIMDKLWINFRRSEMKGDVERFLRKCLGQYVKNSLWAKSDNWKTQMMNSMVTDFACKYNAEQCRDTAGTFFNEFLNNCEYTGEGTGSCIRQPPELRKPVYCYGLRRKPEAVPTLTRMHNWFYEHSRYFTKDAEDMLNGISCVEGKNLESVISKAINGLYPPEIFDNIADNDDSGLELWNYFVSNVEHVVFGVPSFADYIGAATDGWNTQKDIDRIEQFMTSEKGAALSTDNHQLLETAKKNIRENIKWMSTHGKAVSEWIKSKSTFTARIEA</sequence>
<dbReference type="Gene3D" id="2.60.40.1910">
    <property type="match status" value="1"/>
</dbReference>
<evidence type="ECO:0000256" key="3">
    <source>
        <dbReference type="ARBA" id="ARBA00022670"/>
    </source>
</evidence>
<keyword evidence="7" id="KW-0482">Metalloprotease</keyword>
<feature type="domain" description="Peptidase M1 membrane alanine aminopeptidase" evidence="8">
    <location>
        <begin position="21"/>
        <end position="242"/>
    </location>
</feature>
<dbReference type="PANTHER" id="PTHR11533">
    <property type="entry name" value="PROTEASE M1 ZINC METALLOPROTEASE"/>
    <property type="match status" value="1"/>
</dbReference>
<protein>
    <recommendedName>
        <fullName evidence="12">Aminopeptidase N</fullName>
    </recommendedName>
</protein>
<evidence type="ECO:0000256" key="6">
    <source>
        <dbReference type="ARBA" id="ARBA00022833"/>
    </source>
</evidence>
<evidence type="ECO:0000313" key="11">
    <source>
        <dbReference type="Proteomes" id="UP001608902"/>
    </source>
</evidence>
<dbReference type="GO" id="GO:0008237">
    <property type="term" value="F:metallopeptidase activity"/>
    <property type="evidence" value="ECO:0007669"/>
    <property type="project" value="UniProtKB-KW"/>
</dbReference>
<evidence type="ECO:0000256" key="2">
    <source>
        <dbReference type="ARBA" id="ARBA00010136"/>
    </source>
</evidence>
<dbReference type="PRINTS" id="PR00756">
    <property type="entry name" value="ALADIPTASE"/>
</dbReference>
<dbReference type="GO" id="GO:0046872">
    <property type="term" value="F:metal ion binding"/>
    <property type="evidence" value="ECO:0007669"/>
    <property type="project" value="UniProtKB-KW"/>
</dbReference>
<dbReference type="GO" id="GO:0006508">
    <property type="term" value="P:proteolysis"/>
    <property type="evidence" value="ECO:0007669"/>
    <property type="project" value="UniProtKB-KW"/>
</dbReference>
<dbReference type="PANTHER" id="PTHR11533:SF293">
    <property type="entry name" value="AMINOPEPTIDASE-2-RELATED"/>
    <property type="match status" value="1"/>
</dbReference>
<keyword evidence="11" id="KW-1185">Reference proteome</keyword>